<evidence type="ECO:0000313" key="2">
    <source>
        <dbReference type="Proteomes" id="UP000598174"/>
    </source>
</evidence>
<dbReference type="EMBL" id="BOMM01000090">
    <property type="protein sequence ID" value="GIE16554.1"/>
    <property type="molecule type" value="Genomic_DNA"/>
</dbReference>
<comment type="caution">
    <text evidence="1">The sequence shown here is derived from an EMBL/GenBank/DDBJ whole genome shotgun (WGS) entry which is preliminary data.</text>
</comment>
<name>A0A919JC18_9ACTN</name>
<keyword evidence="2" id="KW-1185">Reference proteome</keyword>
<sequence length="84" mass="9641">MLLIFGFRTKAYPLGWVAAICHACGRTGTLLLIREVTKFSLFFIPLLPVRTKYTLECQNPVCHARTRIDKREAWRLQATSFSPV</sequence>
<accession>A0A919JC18</accession>
<dbReference type="Proteomes" id="UP000598174">
    <property type="component" value="Unassembled WGS sequence"/>
</dbReference>
<organism evidence="1 2">
    <name type="scientific">Paractinoplanes ferrugineus</name>
    <dbReference type="NCBI Taxonomy" id="113564"/>
    <lineage>
        <taxon>Bacteria</taxon>
        <taxon>Bacillati</taxon>
        <taxon>Actinomycetota</taxon>
        <taxon>Actinomycetes</taxon>
        <taxon>Micromonosporales</taxon>
        <taxon>Micromonosporaceae</taxon>
        <taxon>Paractinoplanes</taxon>
    </lineage>
</organism>
<protein>
    <recommendedName>
        <fullName evidence="3">Zinc-ribbon 15 domain-containing protein</fullName>
    </recommendedName>
</protein>
<proteinExistence type="predicted"/>
<gene>
    <name evidence="1" type="ORF">Afe05nite_83940</name>
</gene>
<evidence type="ECO:0000313" key="1">
    <source>
        <dbReference type="EMBL" id="GIE16554.1"/>
    </source>
</evidence>
<evidence type="ECO:0008006" key="3">
    <source>
        <dbReference type="Google" id="ProtNLM"/>
    </source>
</evidence>
<reference evidence="1" key="1">
    <citation type="submission" date="2021-01" db="EMBL/GenBank/DDBJ databases">
        <title>Whole genome shotgun sequence of Actinoplanes ferrugineus NBRC 15555.</title>
        <authorList>
            <person name="Komaki H."/>
            <person name="Tamura T."/>
        </authorList>
    </citation>
    <scope>NUCLEOTIDE SEQUENCE</scope>
    <source>
        <strain evidence="1">NBRC 15555</strain>
    </source>
</reference>
<dbReference type="RefSeq" id="WP_203822889.1">
    <property type="nucleotide sequence ID" value="NZ_BAAABP010000053.1"/>
</dbReference>
<dbReference type="AlphaFoldDB" id="A0A919JC18"/>